<gene>
    <name evidence="5 6" type="primary">atf7ip2</name>
</gene>
<feature type="domain" description="Activating transcription factor 7-interacting protein Fn3" evidence="3">
    <location>
        <begin position="361"/>
        <end position="462"/>
    </location>
</feature>
<dbReference type="KEGG" id="gacu:117536999"/>
<dbReference type="GO" id="GO:0003712">
    <property type="term" value="F:transcription coregulator activity"/>
    <property type="evidence" value="ECO:0007669"/>
    <property type="project" value="TreeGrafter"/>
</dbReference>
<dbReference type="RefSeq" id="XP_034058039.1">
    <property type="nucleotide sequence ID" value="XM_034202148.1"/>
</dbReference>
<dbReference type="PANTHER" id="PTHR23210">
    <property type="entry name" value="ACTIVATING TRANSCRIPTION FACTOR 7 INTERACTING PROTEIN"/>
    <property type="match status" value="1"/>
</dbReference>
<organism evidence="4 5">
    <name type="scientific">Gymnodraco acuticeps</name>
    <name type="common">Antarctic dragonfish</name>
    <dbReference type="NCBI Taxonomy" id="8218"/>
    <lineage>
        <taxon>Eukaryota</taxon>
        <taxon>Metazoa</taxon>
        <taxon>Chordata</taxon>
        <taxon>Craniata</taxon>
        <taxon>Vertebrata</taxon>
        <taxon>Euteleostomi</taxon>
        <taxon>Actinopterygii</taxon>
        <taxon>Neopterygii</taxon>
        <taxon>Teleostei</taxon>
        <taxon>Neoteleostei</taxon>
        <taxon>Acanthomorphata</taxon>
        <taxon>Eupercaria</taxon>
        <taxon>Perciformes</taxon>
        <taxon>Notothenioidei</taxon>
        <taxon>Bathydraconidae</taxon>
        <taxon>Gymnodraco</taxon>
    </lineage>
</organism>
<feature type="compositionally biased region" description="Polar residues" evidence="2">
    <location>
        <begin position="324"/>
        <end position="339"/>
    </location>
</feature>
<dbReference type="InterPro" id="IPR026085">
    <property type="entry name" value="ATF7-int"/>
</dbReference>
<dbReference type="InterPro" id="IPR056565">
    <property type="entry name" value="Fn3_ATF7IP"/>
</dbReference>
<feature type="region of interest" description="Disordered" evidence="2">
    <location>
        <begin position="161"/>
        <end position="192"/>
    </location>
</feature>
<sequence>MADARERTLRKRSRADQKTLKPSPKRKSPSLCSPEQTKLAGDARVNIGSAFETWCEVKASKGLQSDAELALTLLDKMKRLPSNSDSSAPSDKKIKLSQSEVQTLIEQEVQTALKKKDNKLLGLLGKIQELDESLNYKNSIQKLEERMNTVTRRAEAAIAIMTKTQKENPQPSLDDVEIKRSDSSKDKRKIPPGKISAIKPAFINICICGLLSIRSMQFTFSVVKSGIKSMEKKVEFLNMMKISKTALTKMQEDNESLKAVIAGLSEKLPPPVPTPNGSSDCKGTHIFIKKETDHEAEKHPTVEDSKQSFELQAMKVKVEHLSIDHSSSPNQTNTKQGTLSYPPLPPTTFPSVLSIEVASYNLPGRPIVNVALIKKPVGLSVLWNVEVKDPQGPPMDSYSLFMTMEKVKGSGVFPSWASLGEISAGPLPMCAMISKYKLGHTMCVVVIGKDKFGRYGPYSEIVNALIPE</sequence>
<dbReference type="CTD" id="80063"/>
<keyword evidence="4" id="KW-1185">Reference proteome</keyword>
<evidence type="ECO:0000256" key="2">
    <source>
        <dbReference type="SAM" id="MobiDB-lite"/>
    </source>
</evidence>
<dbReference type="OrthoDB" id="2434995at2759"/>
<dbReference type="Proteomes" id="UP000515161">
    <property type="component" value="Unplaced"/>
</dbReference>
<name>A0A6P8T3D7_GYMAC</name>
<evidence type="ECO:0000259" key="3">
    <source>
        <dbReference type="Pfam" id="PF16794"/>
    </source>
</evidence>
<protein>
    <submittedName>
        <fullName evidence="5 6">Uncharacterized protein atf7ip2 isoform X1</fullName>
    </submittedName>
</protein>
<evidence type="ECO:0000313" key="6">
    <source>
        <dbReference type="RefSeq" id="XP_034058039.1"/>
    </source>
</evidence>
<dbReference type="Pfam" id="PF16794">
    <property type="entry name" value="fn3_4"/>
    <property type="match status" value="1"/>
</dbReference>
<feature type="compositionally biased region" description="Basic and acidic residues" evidence="2">
    <location>
        <begin position="176"/>
        <end position="185"/>
    </location>
</feature>
<evidence type="ECO:0000256" key="1">
    <source>
        <dbReference type="SAM" id="Coils"/>
    </source>
</evidence>
<dbReference type="RefSeq" id="XP_034058038.1">
    <property type="nucleotide sequence ID" value="XM_034202147.1"/>
</dbReference>
<dbReference type="GO" id="GO:0005667">
    <property type="term" value="C:transcription regulator complex"/>
    <property type="evidence" value="ECO:0007669"/>
    <property type="project" value="TreeGrafter"/>
</dbReference>
<dbReference type="GO" id="GO:0006355">
    <property type="term" value="P:regulation of DNA-templated transcription"/>
    <property type="evidence" value="ECO:0007669"/>
    <property type="project" value="TreeGrafter"/>
</dbReference>
<dbReference type="PANTHER" id="PTHR23210:SF26">
    <property type="entry name" value="ACTIVATING TRANSCRIPTION FACTOR 7-INTERACTING PROTEIN 1"/>
    <property type="match status" value="1"/>
</dbReference>
<accession>A0A6P8T3D7</accession>
<feature type="region of interest" description="Disordered" evidence="2">
    <location>
        <begin position="1"/>
        <end position="37"/>
    </location>
</feature>
<dbReference type="GO" id="GO:0005634">
    <property type="term" value="C:nucleus"/>
    <property type="evidence" value="ECO:0007669"/>
    <property type="project" value="TreeGrafter"/>
</dbReference>
<feature type="region of interest" description="Disordered" evidence="2">
    <location>
        <begin position="323"/>
        <end position="343"/>
    </location>
</feature>
<reference evidence="5 6" key="1">
    <citation type="submission" date="2025-04" db="UniProtKB">
        <authorList>
            <consortium name="RefSeq"/>
        </authorList>
    </citation>
    <scope>IDENTIFICATION</scope>
</reference>
<dbReference type="GeneID" id="117536999"/>
<evidence type="ECO:0000313" key="5">
    <source>
        <dbReference type="RefSeq" id="XP_034058038.1"/>
    </source>
</evidence>
<keyword evidence="1" id="KW-0175">Coiled coil</keyword>
<proteinExistence type="predicted"/>
<feature type="coiled-coil region" evidence="1">
    <location>
        <begin position="133"/>
        <end position="160"/>
    </location>
</feature>
<evidence type="ECO:0000313" key="4">
    <source>
        <dbReference type="Proteomes" id="UP000515161"/>
    </source>
</evidence>
<dbReference type="AlphaFoldDB" id="A0A6P8T3D7"/>